<dbReference type="Gene3D" id="3.40.50.1820">
    <property type="entry name" value="alpha/beta hydrolase"/>
    <property type="match status" value="1"/>
</dbReference>
<dbReference type="SUPFAM" id="SSF48403">
    <property type="entry name" value="Ankyrin repeat"/>
    <property type="match status" value="1"/>
</dbReference>
<gene>
    <name evidence="9" type="ORF">TCEB3V08_LOCUS1661</name>
</gene>
<feature type="active site" description="Acyl-ester intermediate" evidence="6">
    <location>
        <position position="201"/>
    </location>
</feature>
<dbReference type="PANTHER" id="PTHR11559">
    <property type="entry name" value="CARBOXYLESTERASE"/>
    <property type="match status" value="1"/>
</dbReference>
<organism evidence="9">
    <name type="scientific">Timema cristinae</name>
    <name type="common">Walking stick</name>
    <dbReference type="NCBI Taxonomy" id="61476"/>
    <lineage>
        <taxon>Eukaryota</taxon>
        <taxon>Metazoa</taxon>
        <taxon>Ecdysozoa</taxon>
        <taxon>Arthropoda</taxon>
        <taxon>Hexapoda</taxon>
        <taxon>Insecta</taxon>
        <taxon>Pterygota</taxon>
        <taxon>Neoptera</taxon>
        <taxon>Polyneoptera</taxon>
        <taxon>Phasmatodea</taxon>
        <taxon>Timematodea</taxon>
        <taxon>Timematoidea</taxon>
        <taxon>Timematidae</taxon>
        <taxon>Timema</taxon>
    </lineage>
</organism>
<dbReference type="Pfam" id="PF00135">
    <property type="entry name" value="COesterase"/>
    <property type="match status" value="1"/>
</dbReference>
<comment type="catalytic activity">
    <reaction evidence="5">
        <text>acetylcholine + H2O = choline + acetate + H(+)</text>
        <dbReference type="Rhea" id="RHEA:17561"/>
        <dbReference type="ChEBI" id="CHEBI:15354"/>
        <dbReference type="ChEBI" id="CHEBI:15355"/>
        <dbReference type="ChEBI" id="CHEBI:15377"/>
        <dbReference type="ChEBI" id="CHEBI:15378"/>
        <dbReference type="ChEBI" id="CHEBI:30089"/>
        <dbReference type="EC" id="3.1.1.7"/>
    </reaction>
</comment>
<evidence type="ECO:0000259" key="8">
    <source>
        <dbReference type="Pfam" id="PF00135"/>
    </source>
</evidence>
<dbReference type="InterPro" id="IPR029058">
    <property type="entry name" value="AB_hydrolase_fold"/>
</dbReference>
<dbReference type="Gene3D" id="1.25.40.20">
    <property type="entry name" value="Ankyrin repeat-containing domain"/>
    <property type="match status" value="1"/>
</dbReference>
<accession>A0A7R9CE38</accession>
<dbReference type="InterPro" id="IPR036770">
    <property type="entry name" value="Ankyrin_rpt-contain_sf"/>
</dbReference>
<feature type="active site" description="Charge relay system" evidence="6">
    <location>
        <position position="329"/>
    </location>
</feature>
<dbReference type="GO" id="GO:0003990">
    <property type="term" value="F:acetylcholinesterase activity"/>
    <property type="evidence" value="ECO:0007669"/>
    <property type="project" value="UniProtKB-EC"/>
</dbReference>
<feature type="domain" description="Carboxylesterase type B" evidence="8">
    <location>
        <begin position="20"/>
        <end position="531"/>
    </location>
</feature>
<name>A0A7R9CE38_TIMCR</name>
<dbReference type="InterPro" id="IPR019826">
    <property type="entry name" value="Carboxylesterase_B_AS"/>
</dbReference>
<evidence type="ECO:0000256" key="1">
    <source>
        <dbReference type="ARBA" id="ARBA00005964"/>
    </source>
</evidence>
<proteinExistence type="inferred from homology"/>
<comment type="similarity">
    <text evidence="1">Belongs to the type-B carboxylesterase/lipase family.</text>
</comment>
<evidence type="ECO:0000256" key="5">
    <source>
        <dbReference type="ARBA" id="ARBA00048484"/>
    </source>
</evidence>
<keyword evidence="2" id="KW-0719">Serine esterase</keyword>
<feature type="active site" description="Charge relay system" evidence="6">
    <location>
        <position position="445"/>
    </location>
</feature>
<evidence type="ECO:0000256" key="6">
    <source>
        <dbReference type="PIRSR" id="PIRSR600997-1"/>
    </source>
</evidence>
<feature type="repeat" description="ANK" evidence="7">
    <location>
        <begin position="543"/>
        <end position="575"/>
    </location>
</feature>
<dbReference type="InterPro" id="IPR050309">
    <property type="entry name" value="Type-B_Carboxylest/Lipase"/>
</dbReference>
<evidence type="ECO:0000256" key="7">
    <source>
        <dbReference type="PROSITE-ProRule" id="PRU00023"/>
    </source>
</evidence>
<dbReference type="InterPro" id="IPR002110">
    <property type="entry name" value="Ankyrin_rpt"/>
</dbReference>
<dbReference type="Pfam" id="PF00023">
    <property type="entry name" value="Ank"/>
    <property type="match status" value="1"/>
</dbReference>
<protein>
    <recommendedName>
        <fullName evidence="8">Carboxylesterase type B domain-containing protein</fullName>
    </recommendedName>
</protein>
<evidence type="ECO:0000256" key="3">
    <source>
        <dbReference type="ARBA" id="ARBA00022801"/>
    </source>
</evidence>
<sequence>MKKAADEEYWLIIYFENGSQEPQVEVRHGLLRGKTIVSFEGKIFSAFQGIPYAKPPTKSLRFEPPQQVDPWFGVFDATKEGHICPQLQRGVYLGNEDCLFLNVYGISDGTKRPVMVWIHGGGFLSGSGNTNMFGPEFLIDTDVVLVTLNYRLDALGFLSTGDSVVSGNNGLKDQVAALKWIQDEIILFGGDPDRVTIFGGSAGAVSVLLHMLSPMSRGLFHRVIAQSGTPLLPGIMHLSSRLSLAAKLAQAVSCHTNSSDLLVECLREKPIFEILAASALLSEHRLFDGTEFLPVVEAGSGAFIVDTPKKLISEKINDVPLILGVNNNEGLFFSYIAFTKLHIENNLITDFGHYFPNYLAYETNTYASQITDLIYEYYFQGKSQSFLQCFSDFLSDYFFFIPGNESASLFSHHRSSPVYFYLFSYVGHISLASRMFNKPVIGVPHGDELHYLFNVSLLVPPASRENSGTKDIEKTKQVTELWASFAKDGRPSLQNVDLTWSPFTEQSSNYLDIDTELNMATSFLDTRVALWAELNRLLNSGTTGMTALHWAAKRGRRDIVALLLANGADLSLTTTKGETAASLCTSAEVYKLLNPNADVPPELGPSLPITPGYLRYPPLNSKVQSSGKTVLQTTDVPLSPSSSKPTGGCVVDELVLKVRVAHSGDPDFIEVELPRQELTFSRLLRVCCEELGVNANQVFRIRKLPDTLVRKDKDVQRFRNFQELELVIAPPPGKGTSGSLYIGDSHLLCSVANLEEVFYCLWWDKQVGKLGSQYALSINSSGVIGDCVMVVPVPSEVGNVKKFVPQGYGSEVDWDNVVTLPSDVDRAVIAHHENDEVKFPEQLNLQRGQIQWGASLPEQVDAAQGGRILGATMLLFLWWALRPGPSELVEFWEFLDQGASSSSGPPVVDRYFERGAYIVPSARKIFKQTGHDCVDIFCDILSECLFYVLFQIGRMYIERNGSLLCVVHLFAKVLDDTVADPGITQEHIKPIA</sequence>
<evidence type="ECO:0000256" key="2">
    <source>
        <dbReference type="ARBA" id="ARBA00022487"/>
    </source>
</evidence>
<keyword evidence="3" id="KW-0378">Hydrolase</keyword>
<dbReference type="EMBL" id="OC316776">
    <property type="protein sequence ID" value="CAD7393697.1"/>
    <property type="molecule type" value="Genomic_DNA"/>
</dbReference>
<keyword evidence="4" id="KW-0325">Glycoprotein</keyword>
<dbReference type="CDD" id="cd00312">
    <property type="entry name" value="Esterase_lipase"/>
    <property type="match status" value="1"/>
</dbReference>
<keyword evidence="7" id="KW-0040">ANK repeat</keyword>
<dbReference type="PROSITE" id="PS50297">
    <property type="entry name" value="ANK_REP_REGION"/>
    <property type="match status" value="1"/>
</dbReference>
<evidence type="ECO:0000313" key="9">
    <source>
        <dbReference type="EMBL" id="CAD7393697.1"/>
    </source>
</evidence>
<dbReference type="PROSITE" id="PS50088">
    <property type="entry name" value="ANK_REPEAT"/>
    <property type="match status" value="1"/>
</dbReference>
<dbReference type="SUPFAM" id="SSF53474">
    <property type="entry name" value="alpha/beta-Hydrolases"/>
    <property type="match status" value="1"/>
</dbReference>
<dbReference type="PRINTS" id="PR00878">
    <property type="entry name" value="CHOLNESTRASE"/>
</dbReference>
<reference evidence="9" key="1">
    <citation type="submission" date="2020-11" db="EMBL/GenBank/DDBJ databases">
        <authorList>
            <person name="Tran Van P."/>
        </authorList>
    </citation>
    <scope>NUCLEOTIDE SEQUENCE</scope>
</reference>
<dbReference type="PROSITE" id="PS00122">
    <property type="entry name" value="CARBOXYLESTERASE_B_1"/>
    <property type="match status" value="1"/>
</dbReference>
<dbReference type="InterPro" id="IPR000997">
    <property type="entry name" value="Cholinesterase"/>
</dbReference>
<dbReference type="InterPro" id="IPR002018">
    <property type="entry name" value="CarbesteraseB"/>
</dbReference>
<dbReference type="AlphaFoldDB" id="A0A7R9CE38"/>
<dbReference type="SMART" id="SM00248">
    <property type="entry name" value="ANK"/>
    <property type="match status" value="1"/>
</dbReference>
<evidence type="ECO:0000256" key="4">
    <source>
        <dbReference type="ARBA" id="ARBA00023180"/>
    </source>
</evidence>